<gene>
    <name evidence="1" type="ORF">QM480_06485</name>
</gene>
<organism evidence="1 2">
    <name type="scientific">Flectobacillus longus</name>
    <dbReference type="NCBI Taxonomy" id="2984207"/>
    <lineage>
        <taxon>Bacteria</taxon>
        <taxon>Pseudomonadati</taxon>
        <taxon>Bacteroidota</taxon>
        <taxon>Cytophagia</taxon>
        <taxon>Cytophagales</taxon>
        <taxon>Flectobacillaceae</taxon>
        <taxon>Flectobacillus</taxon>
    </lineage>
</organism>
<proteinExistence type="predicted"/>
<name>A0ABT6YK46_9BACT</name>
<accession>A0ABT6YK46</accession>
<keyword evidence="2" id="KW-1185">Reference proteome</keyword>
<dbReference type="RefSeq" id="WP_283369196.1">
    <property type="nucleotide sequence ID" value="NZ_JASHID010000003.1"/>
</dbReference>
<dbReference type="Proteomes" id="UP001236569">
    <property type="component" value="Unassembled WGS sequence"/>
</dbReference>
<comment type="caution">
    <text evidence="1">The sequence shown here is derived from an EMBL/GenBank/DDBJ whole genome shotgun (WGS) entry which is preliminary data.</text>
</comment>
<reference evidence="1 2" key="1">
    <citation type="submission" date="2023-05" db="EMBL/GenBank/DDBJ databases">
        <title>Novel species of genus Flectobacillus isolated from stream in China.</title>
        <authorList>
            <person name="Lu H."/>
        </authorList>
    </citation>
    <scope>NUCLEOTIDE SEQUENCE [LARGE SCALE GENOMIC DNA]</scope>
    <source>
        <strain evidence="1 2">DC10W</strain>
    </source>
</reference>
<sequence>MIKSLIDGLSEKDVQAVLNSYTLTDFYYPTLFPLKYTPELKWELLEGSEGAPVMADVVAFDSRSPRKKREILSKAYGDIPKIAIARDKTESQMNRYNMLKRLADDAAKTALVEWIYEDQSFTFKGVNARLEWLALRAASTGKVSLTKDNNAGGIVTEFAVDFRIPDANKSGVSVAITGDNSATSKPITKIKAIVKAAKAKGKKLNYIFTTQDMVDAILLSKETIDFVAPWVMQATQLTQTPSLAAFNTAMRGNNLPVLGVVESFVQVEVGGVRTQVDPWEPGVMLFSETPVLGATWYSNLADEMVTTSVALKAKRDHILIKRFANEEPLVESCIAMANAFPVISDPSFKWLVDGLNSTWSK</sequence>
<dbReference type="EMBL" id="JASHID010000003">
    <property type="protein sequence ID" value="MDI9863962.1"/>
    <property type="molecule type" value="Genomic_DNA"/>
</dbReference>
<protein>
    <submittedName>
        <fullName evidence="1">Major capsid protein</fullName>
    </submittedName>
</protein>
<evidence type="ECO:0000313" key="2">
    <source>
        <dbReference type="Proteomes" id="UP001236569"/>
    </source>
</evidence>
<evidence type="ECO:0000313" key="1">
    <source>
        <dbReference type="EMBL" id="MDI9863962.1"/>
    </source>
</evidence>